<feature type="region of interest" description="Disordered" evidence="8">
    <location>
        <begin position="611"/>
        <end position="635"/>
    </location>
</feature>
<feature type="compositionally biased region" description="Basic and acidic residues" evidence="8">
    <location>
        <begin position="179"/>
        <end position="196"/>
    </location>
</feature>
<dbReference type="GO" id="GO:0008270">
    <property type="term" value="F:zinc ion binding"/>
    <property type="evidence" value="ECO:0007669"/>
    <property type="project" value="UniProtKB-KW"/>
</dbReference>
<dbReference type="Pfam" id="PF00569">
    <property type="entry name" value="ZZ"/>
    <property type="match status" value="1"/>
</dbReference>
<dbReference type="GO" id="GO:0005776">
    <property type="term" value="C:autophagosome"/>
    <property type="evidence" value="ECO:0007669"/>
    <property type="project" value="UniProtKB-SubCell"/>
</dbReference>
<dbReference type="SUPFAM" id="SSF57850">
    <property type="entry name" value="RING/U-box"/>
    <property type="match status" value="1"/>
</dbReference>
<protein>
    <submittedName>
        <fullName evidence="12">Next to BRCA1 gene 1 protein</fullName>
    </submittedName>
</protein>
<feature type="compositionally biased region" description="Polar residues" evidence="8">
    <location>
        <begin position="794"/>
        <end position="808"/>
    </location>
</feature>
<keyword evidence="2" id="KW-0479">Metal-binding</keyword>
<dbReference type="InterPro" id="IPR000433">
    <property type="entry name" value="Znf_ZZ"/>
</dbReference>
<feature type="compositionally biased region" description="Basic and acidic residues" evidence="8">
    <location>
        <begin position="619"/>
        <end position="635"/>
    </location>
</feature>
<evidence type="ECO:0000256" key="4">
    <source>
        <dbReference type="ARBA" id="ARBA00022833"/>
    </source>
</evidence>
<sequence>MDELIAINVRYEGDNEASQIFQLNPKTQWRDLEAMLKVQYDCENVEVFYVDTDGDYIILSSQEELVEAFKVAQNCSSTLHLKLRNFTGQPVEPETHRGDNTPQTPGGDTDVKIMMESSVDPKSEHQQNTEAQKEQEGDSSEAELEKLEMWLHEDSKPLIRSKEVEKQMAPTVDIVTPSEDEKKEAREVKPSDGQKDEETGVVYVKPKVMRQKVRKSEKTLEHDRMYKRRHCRSAERSRRLRYEEEAETSDDAAMPYDVFIKYMQQLKLELRTEIVRDVTRKTVKQVLKGLDGAVIQSMKGGNSDNTVETPASPTKTEDTPISSPVKNKEVGTVEGTTSHPIYYHEHVTCDFCERTIVGARYKCCNCSDYDLCEECEAIHGVHDPNHVFLKIRRPVRLRNKTPLLKQIIYRSSSTEHIEARQPLFESAEKLLKAKMDKLKAQLSHKQDKLRKKEEKIMRKQKRKEDRLQQWLESSKHDVMQVRHATVELLMAADFLYDVTIPDGTRVQPGTRLMKTWRIRNAGTSKWTDSTKDHEYMRSLQNPIRGMYKIQDHKYLRSLQNPVTVTVNEDEDDDDDDDSMTDSSYDIYNDSEDDFLVVPMPACFNLEKPISFQQPESQSEDERGDNLDDNHNRIHVADEQTRVSVDDILTTSGTIATPPLEPEAVAMPTQEVDDKTMIKKEADLDDFFGTESVEKDNLVSASETDSEETKVVEITQHPGPADKLEEVTSPVVTTQPEGATAMEAQWDKQLEQRPAELVNQMMHTAVKAANKAAANAYTTAKEVFYTWQARTYQNASGKTNSYKPPTSSWKPKESDFKPPQSDWKPKDEANKEAEPWKAPNADYKPPKSEWKPKCDKWQPPKEAGPMAKLKEMGFCNRELNEKLLKKHNDDVETVVQELLSTTENDWMAQRH</sequence>
<evidence type="ECO:0000313" key="13">
    <source>
        <dbReference type="Proteomes" id="UP000596742"/>
    </source>
</evidence>
<feature type="region of interest" description="Disordered" evidence="8">
    <location>
        <begin position="176"/>
        <end position="196"/>
    </location>
</feature>
<dbReference type="PANTHER" id="PTHR20930">
    <property type="entry name" value="OVARIAN CARCINOMA ANTIGEN CA125-RELATED"/>
    <property type="match status" value="1"/>
</dbReference>
<dbReference type="InterPro" id="IPR013783">
    <property type="entry name" value="Ig-like_fold"/>
</dbReference>
<evidence type="ECO:0000256" key="8">
    <source>
        <dbReference type="SAM" id="MobiDB-lite"/>
    </source>
</evidence>
<evidence type="ECO:0000259" key="9">
    <source>
        <dbReference type="PROSITE" id="PS50030"/>
    </source>
</evidence>
<feature type="compositionally biased region" description="Basic and acidic residues" evidence="8">
    <location>
        <begin position="109"/>
        <end position="136"/>
    </location>
</feature>
<evidence type="ECO:0000259" key="10">
    <source>
        <dbReference type="PROSITE" id="PS50135"/>
    </source>
</evidence>
<dbReference type="PROSITE" id="PS50030">
    <property type="entry name" value="UBA"/>
    <property type="match status" value="1"/>
</dbReference>
<evidence type="ECO:0000256" key="2">
    <source>
        <dbReference type="ARBA" id="ARBA00022723"/>
    </source>
</evidence>
<feature type="region of interest" description="Disordered" evidence="8">
    <location>
        <begin position="89"/>
        <end position="142"/>
    </location>
</feature>
<evidence type="ECO:0000313" key="12">
    <source>
        <dbReference type="EMBL" id="VDI09459.1"/>
    </source>
</evidence>
<dbReference type="PROSITE" id="PS51745">
    <property type="entry name" value="PB1"/>
    <property type="match status" value="1"/>
</dbReference>
<dbReference type="GO" id="GO:0070013">
    <property type="term" value="C:intracellular organelle lumen"/>
    <property type="evidence" value="ECO:0007669"/>
    <property type="project" value="UniProtKB-ARBA"/>
</dbReference>
<keyword evidence="5" id="KW-0968">Cytoplasmic vesicle</keyword>
<organism evidence="12 13">
    <name type="scientific">Mytilus galloprovincialis</name>
    <name type="common">Mediterranean mussel</name>
    <dbReference type="NCBI Taxonomy" id="29158"/>
    <lineage>
        <taxon>Eukaryota</taxon>
        <taxon>Metazoa</taxon>
        <taxon>Spiralia</taxon>
        <taxon>Lophotrochozoa</taxon>
        <taxon>Mollusca</taxon>
        <taxon>Bivalvia</taxon>
        <taxon>Autobranchia</taxon>
        <taxon>Pteriomorphia</taxon>
        <taxon>Mytilida</taxon>
        <taxon>Mytiloidea</taxon>
        <taxon>Mytilidae</taxon>
        <taxon>Mytilinae</taxon>
        <taxon>Mytilus</taxon>
    </lineage>
</organism>
<dbReference type="InterPro" id="IPR009060">
    <property type="entry name" value="UBA-like_sf"/>
</dbReference>
<dbReference type="CDD" id="cd14319">
    <property type="entry name" value="UBA_NBR1"/>
    <property type="match status" value="1"/>
</dbReference>
<dbReference type="AlphaFoldDB" id="A0A8B6CRS8"/>
<accession>A0A8B6CRS8</accession>
<evidence type="ECO:0000256" key="7">
    <source>
        <dbReference type="SAM" id="Coils"/>
    </source>
</evidence>
<dbReference type="Gene3D" id="3.10.20.90">
    <property type="entry name" value="Phosphatidylinositol 3-kinase Catalytic Subunit, Chain A, domain 1"/>
    <property type="match status" value="1"/>
</dbReference>
<feature type="region of interest" description="Disordered" evidence="8">
    <location>
        <begin position="794"/>
        <end position="864"/>
    </location>
</feature>
<dbReference type="PROSITE" id="PS01357">
    <property type="entry name" value="ZF_ZZ_1"/>
    <property type="match status" value="1"/>
</dbReference>
<feature type="compositionally biased region" description="Acidic residues" evidence="8">
    <location>
        <begin position="567"/>
        <end position="579"/>
    </location>
</feature>
<evidence type="ECO:0000259" key="11">
    <source>
        <dbReference type="PROSITE" id="PS51745"/>
    </source>
</evidence>
<feature type="domain" description="UBA" evidence="9">
    <location>
        <begin position="858"/>
        <end position="900"/>
    </location>
</feature>
<dbReference type="InterPro" id="IPR043145">
    <property type="entry name" value="Znf_ZZ_sf"/>
</dbReference>
<proteinExistence type="predicted"/>
<dbReference type="SMART" id="SM00291">
    <property type="entry name" value="ZnF_ZZ"/>
    <property type="match status" value="1"/>
</dbReference>
<feature type="compositionally biased region" description="Basic and acidic residues" evidence="8">
    <location>
        <begin position="822"/>
        <end position="834"/>
    </location>
</feature>
<feature type="domain" description="PB1" evidence="11">
    <location>
        <begin position="4"/>
        <end position="86"/>
    </location>
</feature>
<gene>
    <name evidence="12" type="ORF">MGAL_10B090115</name>
</gene>
<dbReference type="Gene3D" id="2.60.40.10">
    <property type="entry name" value="Immunoglobulins"/>
    <property type="match status" value="1"/>
</dbReference>
<dbReference type="InterPro" id="IPR000270">
    <property type="entry name" value="PB1_dom"/>
</dbReference>
<dbReference type="OrthoDB" id="2122982at2759"/>
<keyword evidence="3 6" id="KW-0863">Zinc-finger</keyword>
<feature type="compositionally biased region" description="Polar residues" evidence="8">
    <location>
        <begin position="299"/>
        <end position="325"/>
    </location>
</feature>
<comment type="subcellular location">
    <subcellularLocation>
        <location evidence="1">Cytoplasmic vesicle</location>
        <location evidence="1">Autophagosome</location>
    </subcellularLocation>
</comment>
<dbReference type="PANTHER" id="PTHR20930:SF2">
    <property type="entry name" value="NEXT TO BRCA1 GENE 1 PROTEIN"/>
    <property type="match status" value="1"/>
</dbReference>
<dbReference type="Proteomes" id="UP000596742">
    <property type="component" value="Unassembled WGS sequence"/>
</dbReference>
<feature type="region of interest" description="Disordered" evidence="8">
    <location>
        <begin position="561"/>
        <end position="585"/>
    </location>
</feature>
<evidence type="ECO:0000256" key="5">
    <source>
        <dbReference type="ARBA" id="ARBA00023329"/>
    </source>
</evidence>
<dbReference type="InterPro" id="IPR015940">
    <property type="entry name" value="UBA"/>
</dbReference>
<dbReference type="SMART" id="SM00666">
    <property type="entry name" value="PB1"/>
    <property type="match status" value="1"/>
</dbReference>
<reference evidence="12" key="1">
    <citation type="submission" date="2018-11" db="EMBL/GenBank/DDBJ databases">
        <authorList>
            <person name="Alioto T."/>
            <person name="Alioto T."/>
        </authorList>
    </citation>
    <scope>NUCLEOTIDE SEQUENCE</scope>
</reference>
<keyword evidence="4" id="KW-0862">Zinc</keyword>
<dbReference type="InterPro" id="IPR053793">
    <property type="entry name" value="PB1-like"/>
</dbReference>
<dbReference type="Gene3D" id="3.30.60.90">
    <property type="match status" value="1"/>
</dbReference>
<dbReference type="Pfam" id="PF00564">
    <property type="entry name" value="PB1"/>
    <property type="match status" value="1"/>
</dbReference>
<dbReference type="EMBL" id="UYJE01002289">
    <property type="protein sequence ID" value="VDI09459.1"/>
    <property type="molecule type" value="Genomic_DNA"/>
</dbReference>
<dbReference type="SUPFAM" id="SSF46934">
    <property type="entry name" value="UBA-like"/>
    <property type="match status" value="1"/>
</dbReference>
<feature type="compositionally biased region" description="Basic and acidic residues" evidence="8">
    <location>
        <begin position="843"/>
        <end position="858"/>
    </location>
</feature>
<dbReference type="CDD" id="cd02340">
    <property type="entry name" value="ZZ_NBR1_like"/>
    <property type="match status" value="1"/>
</dbReference>
<dbReference type="Pfam" id="PF16158">
    <property type="entry name" value="N_BRCA1_IG"/>
    <property type="match status" value="1"/>
</dbReference>
<keyword evidence="13" id="KW-1185">Reference proteome</keyword>
<dbReference type="Gene3D" id="1.10.8.10">
    <property type="entry name" value="DNA helicase RuvA subunit, C-terminal domain"/>
    <property type="match status" value="1"/>
</dbReference>
<dbReference type="GO" id="GO:0031410">
    <property type="term" value="C:cytoplasmic vesicle"/>
    <property type="evidence" value="ECO:0007669"/>
    <property type="project" value="UniProtKB-KW"/>
</dbReference>
<feature type="coiled-coil region" evidence="7">
    <location>
        <begin position="428"/>
        <end position="469"/>
    </location>
</feature>
<dbReference type="PROSITE" id="PS50135">
    <property type="entry name" value="ZF_ZZ_2"/>
    <property type="match status" value="1"/>
</dbReference>
<evidence type="ECO:0000256" key="6">
    <source>
        <dbReference type="PROSITE-ProRule" id="PRU00228"/>
    </source>
</evidence>
<keyword evidence="7" id="KW-0175">Coiled coil</keyword>
<feature type="region of interest" description="Disordered" evidence="8">
    <location>
        <begin position="297"/>
        <end position="331"/>
    </location>
</feature>
<name>A0A8B6CRS8_MYTGA</name>
<evidence type="ECO:0000256" key="1">
    <source>
        <dbReference type="ARBA" id="ARBA00004419"/>
    </source>
</evidence>
<dbReference type="FunFam" id="3.30.60.90:FF:000007">
    <property type="entry name" value="Next to BRCA1 gene 1 protein"/>
    <property type="match status" value="1"/>
</dbReference>
<dbReference type="InterPro" id="IPR056893">
    <property type="entry name" value="UBA_Nbr1_C"/>
</dbReference>
<comment type="caution">
    <text evidence="12">The sequence shown here is derived from an EMBL/GenBank/DDBJ whole genome shotgun (WGS) entry which is preliminary data.</text>
</comment>
<dbReference type="InterPro" id="IPR032350">
    <property type="entry name" value="Nbr1_FW"/>
</dbReference>
<feature type="domain" description="ZZ-type" evidence="10">
    <location>
        <begin position="344"/>
        <end position="396"/>
    </location>
</feature>
<dbReference type="SUPFAM" id="SSF54277">
    <property type="entry name" value="CAD &amp; PB1 domains"/>
    <property type="match status" value="1"/>
</dbReference>
<dbReference type="Pfam" id="PF24932">
    <property type="entry name" value="UBA_NBR1_C"/>
    <property type="match status" value="1"/>
</dbReference>
<evidence type="ECO:0000256" key="3">
    <source>
        <dbReference type="ARBA" id="ARBA00022771"/>
    </source>
</evidence>